<dbReference type="EMBL" id="CABVLU010000005">
    <property type="protein sequence ID" value="VVT58248.1"/>
    <property type="molecule type" value="Genomic_DNA"/>
</dbReference>
<dbReference type="Proteomes" id="UP000398389">
    <property type="component" value="Unassembled WGS sequence"/>
</dbReference>
<keyword evidence="3" id="KW-1185">Reference proteome</keyword>
<proteinExistence type="predicted"/>
<evidence type="ECO:0000256" key="1">
    <source>
        <dbReference type="SAM" id="MobiDB-lite"/>
    </source>
</evidence>
<protein>
    <submittedName>
        <fullName evidence="2">Uncharacterized protein</fullName>
    </submittedName>
</protein>
<evidence type="ECO:0000313" key="2">
    <source>
        <dbReference type="EMBL" id="VVT58248.1"/>
    </source>
</evidence>
<dbReference type="AlphaFoldDB" id="A0A5E8C8H3"/>
<gene>
    <name evidence="2" type="ORF">SAPINGB_P006111</name>
</gene>
<dbReference type="RefSeq" id="XP_031856716.1">
    <property type="nucleotide sequence ID" value="XM_032000825.1"/>
</dbReference>
<organism evidence="2 3">
    <name type="scientific">Magnusiomyces paraingens</name>
    <dbReference type="NCBI Taxonomy" id="2606893"/>
    <lineage>
        <taxon>Eukaryota</taxon>
        <taxon>Fungi</taxon>
        <taxon>Dikarya</taxon>
        <taxon>Ascomycota</taxon>
        <taxon>Saccharomycotina</taxon>
        <taxon>Dipodascomycetes</taxon>
        <taxon>Dipodascales</taxon>
        <taxon>Dipodascaceae</taxon>
        <taxon>Magnusiomyces</taxon>
    </lineage>
</organism>
<sequence>MGIFDLNTHISNRLRRPLDDRKLAESLKRAVAKLESTPGADSLALARASASLRALRRRRRRVLSASSSGTLKSSYAEPPVPSPEHRKITCLADLDPRDTKILRQFSEAHAGHRVVLRRPNLPTTKIRKRRLSSSTQSQNQSVTGIVPRLECMPAEILELVFVYSRNLELPLVCRAIHNKLASGHHHHHHHHHRQPTPFSGKGLQLRMLRYVSVPVHEYVLDDTDKTVFEHFLTPHHHHHKKRPSPRALRAIDEQVLSLRFVTAQLLARAGIRFVLPSLDSDKSIRAISIPPDLENLGTRAVDLPHQVLTPTPGAKPAGLLSDRRLRLALYLLQFANYTMSLRDTEPGSGSKREAVSGPLLVSCIHTRDVGALHRLQNLTYTQTTTITTGEEEQAITTTTTTTQQLLNVKPDVLLMALQTHDTGIIRTVLAMAPSDTKNSDRIWAYILQTKSTAIKQLVFEAGGRPSLQALSRM</sequence>
<feature type="region of interest" description="Disordered" evidence="1">
    <location>
        <begin position="63"/>
        <end position="84"/>
    </location>
</feature>
<name>A0A5E8C8H3_9ASCO</name>
<reference evidence="2 3" key="1">
    <citation type="submission" date="2019-09" db="EMBL/GenBank/DDBJ databases">
        <authorList>
            <person name="Brejova B."/>
        </authorList>
    </citation>
    <scope>NUCLEOTIDE SEQUENCE [LARGE SCALE GENOMIC DNA]</scope>
</reference>
<accession>A0A5E8C8H3</accession>
<evidence type="ECO:0000313" key="3">
    <source>
        <dbReference type="Proteomes" id="UP000398389"/>
    </source>
</evidence>
<dbReference type="GeneID" id="43584925"/>
<feature type="compositionally biased region" description="Low complexity" evidence="1">
    <location>
        <begin position="63"/>
        <end position="74"/>
    </location>
</feature>